<name>A0A538TCW1_UNCEI</name>
<protein>
    <recommendedName>
        <fullName evidence="3">Methylamine utilization protein</fullName>
    </recommendedName>
</protein>
<gene>
    <name evidence="1" type="ORF">E6K78_12765</name>
</gene>
<organism evidence="1 2">
    <name type="scientific">Eiseniibacteriota bacterium</name>
    <dbReference type="NCBI Taxonomy" id="2212470"/>
    <lineage>
        <taxon>Bacteria</taxon>
        <taxon>Candidatus Eiseniibacteriota</taxon>
    </lineage>
</organism>
<sequence>MTTRKVALGLLLILAASPAWGGVIRGVVRLPAIEHRDRASLDAYPGQANHIVGAHPVLRGAVTDAVISIDPFPAHAESLAARALAPPQLAQQNQAFAPRVLAVAVGTTVDFPNRDPIYHNVFSVSPVKRFDLGKYPRGHSKQVTFKKPGLVQVYCDIHAQMAAFVLVLPNHGFTRPDASGRFALPDLPPGRYTLHAWHPDLTAVTREVDVPATGEVNVPLDF</sequence>
<reference evidence="1 2" key="1">
    <citation type="journal article" date="2019" name="Nat. Microbiol.">
        <title>Mediterranean grassland soil C-N compound turnover is dependent on rainfall and depth, and is mediated by genomically divergent microorganisms.</title>
        <authorList>
            <person name="Diamond S."/>
            <person name="Andeer P.F."/>
            <person name="Li Z."/>
            <person name="Crits-Christoph A."/>
            <person name="Burstein D."/>
            <person name="Anantharaman K."/>
            <person name="Lane K.R."/>
            <person name="Thomas B.C."/>
            <person name="Pan C."/>
            <person name="Northen T.R."/>
            <person name="Banfield J.F."/>
        </authorList>
    </citation>
    <scope>NUCLEOTIDE SEQUENCE [LARGE SCALE GENOMIC DNA]</scope>
    <source>
        <strain evidence="1">WS_8</strain>
    </source>
</reference>
<comment type="caution">
    <text evidence="1">The sequence shown here is derived from an EMBL/GenBank/DDBJ whole genome shotgun (WGS) entry which is preliminary data.</text>
</comment>
<evidence type="ECO:0000313" key="1">
    <source>
        <dbReference type="EMBL" id="TMQ61479.1"/>
    </source>
</evidence>
<dbReference type="Proteomes" id="UP000316609">
    <property type="component" value="Unassembled WGS sequence"/>
</dbReference>
<dbReference type="Gene3D" id="2.60.40.1120">
    <property type="entry name" value="Carboxypeptidase-like, regulatory domain"/>
    <property type="match status" value="1"/>
</dbReference>
<dbReference type="PANTHER" id="PTHR36507">
    <property type="entry name" value="BLL1555 PROTEIN"/>
    <property type="match status" value="1"/>
</dbReference>
<accession>A0A538TCW1</accession>
<dbReference type="EMBL" id="VBOY01000174">
    <property type="protein sequence ID" value="TMQ61479.1"/>
    <property type="molecule type" value="Genomic_DNA"/>
</dbReference>
<dbReference type="PANTHER" id="PTHR36507:SF1">
    <property type="entry name" value="BLL1555 PROTEIN"/>
    <property type="match status" value="1"/>
</dbReference>
<dbReference type="AlphaFoldDB" id="A0A538TCW1"/>
<dbReference type="Gene3D" id="2.60.40.420">
    <property type="entry name" value="Cupredoxins - blue copper proteins"/>
    <property type="match status" value="1"/>
</dbReference>
<proteinExistence type="predicted"/>
<dbReference type="SUPFAM" id="SSF49503">
    <property type="entry name" value="Cupredoxins"/>
    <property type="match status" value="1"/>
</dbReference>
<dbReference type="InterPro" id="IPR008972">
    <property type="entry name" value="Cupredoxin"/>
</dbReference>
<evidence type="ECO:0000313" key="2">
    <source>
        <dbReference type="Proteomes" id="UP000316609"/>
    </source>
</evidence>
<evidence type="ECO:0008006" key="3">
    <source>
        <dbReference type="Google" id="ProtNLM"/>
    </source>
</evidence>
<dbReference type="InterPro" id="IPR052721">
    <property type="entry name" value="ET_Amicyanin"/>
</dbReference>